<sequence>MEINNASYVISSAKVEQCPPPDKPEYAFIGRSNVGKSSLINMITNNAKLAKVSKTPGKTTLINHFLINGERNADTPWYMVDLPGYGYAKRSQTQRVQWQKMLEAYFRTRENLQTVFVLIDSRISPQQIDLDFLVSLGEWGIPFNMIFTKADKNTQSETAKNVKNFVSRMKEQWEYIPRYFVTSAVKALGRKDLLSYIDEVNLNFNPDEPRIFL</sequence>
<evidence type="ECO:0000256" key="1">
    <source>
        <dbReference type="ARBA" id="ARBA00001946"/>
    </source>
</evidence>
<evidence type="ECO:0000256" key="5">
    <source>
        <dbReference type="ARBA" id="ARBA00022741"/>
    </source>
</evidence>
<comment type="caution">
    <text evidence="12">The sequence shown here is derived from an EMBL/GenBank/DDBJ whole genome shotgun (WGS) entry which is preliminary data.</text>
</comment>
<dbReference type="RefSeq" id="WP_150032914.1">
    <property type="nucleotide sequence ID" value="NZ_VWSH01000003.1"/>
</dbReference>
<evidence type="ECO:0000256" key="7">
    <source>
        <dbReference type="ARBA" id="ARBA00023134"/>
    </source>
</evidence>
<dbReference type="PANTHER" id="PTHR11649:SF13">
    <property type="entry name" value="ENGB-TYPE G DOMAIN-CONTAINING PROTEIN"/>
    <property type="match status" value="1"/>
</dbReference>
<proteinExistence type="inferred from homology"/>
<reference evidence="12 13" key="1">
    <citation type="submission" date="2019-09" db="EMBL/GenBank/DDBJ databases">
        <title>Genome sequence and assembly of Taibaiella sp.</title>
        <authorList>
            <person name="Chhetri G."/>
        </authorList>
    </citation>
    <scope>NUCLEOTIDE SEQUENCE [LARGE SCALE GENOMIC DNA]</scope>
    <source>
        <strain evidence="12 13">KVB11</strain>
    </source>
</reference>
<keyword evidence="4" id="KW-0479">Metal-binding</keyword>
<evidence type="ECO:0000256" key="8">
    <source>
        <dbReference type="ARBA" id="ARBA00023210"/>
    </source>
</evidence>
<keyword evidence="9 10" id="KW-0131">Cell cycle</keyword>
<dbReference type="SUPFAM" id="SSF52540">
    <property type="entry name" value="P-loop containing nucleoside triphosphate hydrolases"/>
    <property type="match status" value="1"/>
</dbReference>
<evidence type="ECO:0000256" key="3">
    <source>
        <dbReference type="ARBA" id="ARBA00022618"/>
    </source>
</evidence>
<organism evidence="12 13">
    <name type="scientific">Taibaiella lutea</name>
    <dbReference type="NCBI Taxonomy" id="2608001"/>
    <lineage>
        <taxon>Bacteria</taxon>
        <taxon>Pseudomonadati</taxon>
        <taxon>Bacteroidota</taxon>
        <taxon>Chitinophagia</taxon>
        <taxon>Chitinophagales</taxon>
        <taxon>Chitinophagaceae</taxon>
        <taxon>Taibaiella</taxon>
    </lineage>
</organism>
<dbReference type="InterPro" id="IPR027417">
    <property type="entry name" value="P-loop_NTPase"/>
</dbReference>
<keyword evidence="6" id="KW-0460">Magnesium</keyword>
<dbReference type="GO" id="GO:0005525">
    <property type="term" value="F:GTP binding"/>
    <property type="evidence" value="ECO:0007669"/>
    <property type="project" value="UniProtKB-UniRule"/>
</dbReference>
<evidence type="ECO:0000256" key="4">
    <source>
        <dbReference type="ARBA" id="ARBA00022723"/>
    </source>
</evidence>
<evidence type="ECO:0000313" key="13">
    <source>
        <dbReference type="Proteomes" id="UP000323632"/>
    </source>
</evidence>
<evidence type="ECO:0000256" key="6">
    <source>
        <dbReference type="ARBA" id="ARBA00022842"/>
    </source>
</evidence>
<dbReference type="CDD" id="cd01876">
    <property type="entry name" value="YihA_EngB"/>
    <property type="match status" value="1"/>
</dbReference>
<dbReference type="PROSITE" id="PS51706">
    <property type="entry name" value="G_ENGB"/>
    <property type="match status" value="1"/>
</dbReference>
<dbReference type="PANTHER" id="PTHR11649">
    <property type="entry name" value="MSS1/TRME-RELATED GTP-BINDING PROTEIN"/>
    <property type="match status" value="1"/>
</dbReference>
<evidence type="ECO:0000256" key="9">
    <source>
        <dbReference type="ARBA" id="ARBA00023306"/>
    </source>
</evidence>
<keyword evidence="3 10" id="KW-0132">Cell division</keyword>
<dbReference type="GO" id="GO:0000917">
    <property type="term" value="P:division septum assembly"/>
    <property type="evidence" value="ECO:0007669"/>
    <property type="project" value="UniProtKB-KW"/>
</dbReference>
<comment type="similarity">
    <text evidence="2 10">Belongs to the TRAFAC class TrmE-Era-EngA-EngB-Septin-like GTPase superfamily. EngB GTPase family.</text>
</comment>
<keyword evidence="7 10" id="KW-0342">GTP-binding</keyword>
<dbReference type="Pfam" id="PF01926">
    <property type="entry name" value="MMR_HSR1"/>
    <property type="match status" value="1"/>
</dbReference>
<dbReference type="Proteomes" id="UP000323632">
    <property type="component" value="Unassembled WGS sequence"/>
</dbReference>
<keyword evidence="13" id="KW-1185">Reference proteome</keyword>
<protein>
    <recommendedName>
        <fullName evidence="10">Probable GTP-binding protein EngB</fullName>
    </recommendedName>
</protein>
<evidence type="ECO:0000313" key="12">
    <source>
        <dbReference type="EMBL" id="KAA5533166.1"/>
    </source>
</evidence>
<dbReference type="InterPro" id="IPR019987">
    <property type="entry name" value="GTP-bd_ribosome_bio_YsxC"/>
</dbReference>
<keyword evidence="8 10" id="KW-0717">Septation</keyword>
<name>A0A5M6CDG8_9BACT</name>
<dbReference type="Gene3D" id="3.40.50.300">
    <property type="entry name" value="P-loop containing nucleotide triphosphate hydrolases"/>
    <property type="match status" value="1"/>
</dbReference>
<evidence type="ECO:0000256" key="10">
    <source>
        <dbReference type="HAMAP-Rule" id="MF_00321"/>
    </source>
</evidence>
<dbReference type="NCBIfam" id="TIGR03598">
    <property type="entry name" value="GTPase_YsxC"/>
    <property type="match status" value="1"/>
</dbReference>
<evidence type="ECO:0000256" key="2">
    <source>
        <dbReference type="ARBA" id="ARBA00009638"/>
    </source>
</evidence>
<dbReference type="AlphaFoldDB" id="A0A5M6CDG8"/>
<evidence type="ECO:0000259" key="11">
    <source>
        <dbReference type="PROSITE" id="PS51706"/>
    </source>
</evidence>
<comment type="cofactor">
    <cofactor evidence="1">
        <name>Mg(2+)</name>
        <dbReference type="ChEBI" id="CHEBI:18420"/>
    </cofactor>
</comment>
<feature type="domain" description="EngB-type G" evidence="11">
    <location>
        <begin position="22"/>
        <end position="203"/>
    </location>
</feature>
<gene>
    <name evidence="10" type="primary">engB</name>
    <name evidence="12" type="ORF">F0919_11495</name>
</gene>
<dbReference type="HAMAP" id="MF_00321">
    <property type="entry name" value="GTPase_EngB"/>
    <property type="match status" value="1"/>
</dbReference>
<comment type="function">
    <text evidence="10">Necessary for normal cell division and for the maintenance of normal septation.</text>
</comment>
<dbReference type="InterPro" id="IPR030393">
    <property type="entry name" value="G_ENGB_dom"/>
</dbReference>
<dbReference type="GO" id="GO:0046872">
    <property type="term" value="F:metal ion binding"/>
    <property type="evidence" value="ECO:0007669"/>
    <property type="project" value="UniProtKB-KW"/>
</dbReference>
<dbReference type="InterPro" id="IPR006073">
    <property type="entry name" value="GTP-bd"/>
</dbReference>
<accession>A0A5M6CDG8</accession>
<keyword evidence="5 10" id="KW-0547">Nucleotide-binding</keyword>
<dbReference type="EMBL" id="VWSH01000003">
    <property type="protein sequence ID" value="KAA5533166.1"/>
    <property type="molecule type" value="Genomic_DNA"/>
</dbReference>